<dbReference type="AlphaFoldDB" id="A0A9Q0E8W1"/>
<evidence type="ECO:0000256" key="11">
    <source>
        <dbReference type="ARBA" id="ARBA00023292"/>
    </source>
</evidence>
<feature type="disulfide bond" evidence="12">
    <location>
        <begin position="349"/>
        <end position="358"/>
    </location>
</feature>
<evidence type="ECO:0000256" key="6">
    <source>
        <dbReference type="ARBA" id="ARBA00022869"/>
    </source>
</evidence>
<dbReference type="InterPro" id="IPR008211">
    <property type="entry name" value="Laminin_N"/>
</dbReference>
<dbReference type="SMART" id="SM00136">
    <property type="entry name" value="LamNT"/>
    <property type="match status" value="1"/>
</dbReference>
<feature type="region of interest" description="Disordered" evidence="14">
    <location>
        <begin position="663"/>
        <end position="694"/>
    </location>
</feature>
<dbReference type="Gene3D" id="2.10.25.10">
    <property type="entry name" value="Laminin"/>
    <property type="match status" value="4"/>
</dbReference>
<dbReference type="PROSITE" id="PS50027">
    <property type="entry name" value="EGF_LAM_2"/>
    <property type="match status" value="4"/>
</dbReference>
<evidence type="ECO:0000256" key="8">
    <source>
        <dbReference type="ARBA" id="ARBA00023054"/>
    </source>
</evidence>
<evidence type="ECO:0000259" key="16">
    <source>
        <dbReference type="PROSITE" id="PS51117"/>
    </source>
</evidence>
<feature type="coiled-coil region" evidence="13">
    <location>
        <begin position="770"/>
        <end position="815"/>
    </location>
</feature>
<dbReference type="OrthoDB" id="8545473at2759"/>
<reference evidence="17" key="1">
    <citation type="submission" date="2022-07" db="EMBL/GenBank/DDBJ databases">
        <title>Chromosome-level genome of Muraenolepis orangiensis.</title>
        <authorList>
            <person name="Kim J."/>
        </authorList>
    </citation>
    <scope>NUCLEOTIDE SEQUENCE</scope>
    <source>
        <strain evidence="17">KU_S4_2022</strain>
        <tissue evidence="17">Muscle</tissue>
    </source>
</reference>
<name>A0A9Q0E8W1_9TELE</name>
<dbReference type="GO" id="GO:0043256">
    <property type="term" value="C:laminin complex"/>
    <property type="evidence" value="ECO:0007669"/>
    <property type="project" value="TreeGrafter"/>
</dbReference>
<dbReference type="GO" id="GO:0034446">
    <property type="term" value="P:substrate adhesion-dependent cell spreading"/>
    <property type="evidence" value="ECO:0007669"/>
    <property type="project" value="TreeGrafter"/>
</dbReference>
<dbReference type="GO" id="GO:0070831">
    <property type="term" value="P:basement membrane assembly"/>
    <property type="evidence" value="ECO:0007669"/>
    <property type="project" value="TreeGrafter"/>
</dbReference>
<dbReference type="Pfam" id="PF00055">
    <property type="entry name" value="Laminin_N"/>
    <property type="match status" value="1"/>
</dbReference>
<feature type="disulfide bond" evidence="12">
    <location>
        <begin position="400"/>
        <end position="409"/>
    </location>
</feature>
<dbReference type="Gene3D" id="2.170.300.10">
    <property type="entry name" value="Tie2 ligand-binding domain superfamily"/>
    <property type="match status" value="1"/>
</dbReference>
<dbReference type="GO" id="GO:0007411">
    <property type="term" value="P:axon guidance"/>
    <property type="evidence" value="ECO:0007669"/>
    <property type="project" value="TreeGrafter"/>
</dbReference>
<comment type="subcellular location">
    <subcellularLocation>
        <location evidence="1">Secreted</location>
        <location evidence="1">Extracellular space</location>
        <location evidence="1">Extracellular matrix</location>
        <location evidence="1">Basement membrane</location>
    </subcellularLocation>
</comment>
<feature type="disulfide bond" evidence="12">
    <location>
        <begin position="430"/>
        <end position="447"/>
    </location>
</feature>
<dbReference type="PROSITE" id="PS51117">
    <property type="entry name" value="LAMININ_NTER"/>
    <property type="match status" value="1"/>
</dbReference>
<feature type="disulfide bond" evidence="12">
    <location>
        <begin position="428"/>
        <end position="440"/>
    </location>
</feature>
<feature type="disulfide bond" evidence="12">
    <location>
        <begin position="294"/>
        <end position="303"/>
    </location>
</feature>
<dbReference type="EMBL" id="JANIIK010000046">
    <property type="protein sequence ID" value="KAJ3601988.1"/>
    <property type="molecule type" value="Genomic_DNA"/>
</dbReference>
<feature type="compositionally biased region" description="Basic and acidic residues" evidence="14">
    <location>
        <begin position="973"/>
        <end position="986"/>
    </location>
</feature>
<dbReference type="InterPro" id="IPR056863">
    <property type="entry name" value="LMN_ATRN_NET-like_EGF"/>
</dbReference>
<dbReference type="PANTHER" id="PTHR10574">
    <property type="entry name" value="NETRIN/LAMININ-RELATED"/>
    <property type="match status" value="1"/>
</dbReference>
<feature type="disulfide bond" evidence="12">
    <location>
        <begin position="449"/>
        <end position="458"/>
    </location>
</feature>
<sequence>MGSAGSGVVCPERLLAGGLLPPDRGPAAGEGPPATRLLHMRPGRLRGLLHSLPKDVNPVSIQFDLPNLFQLDRLTLNFKGPRPDALVIEKTLDQGRSWLPALYIASDCQASFPRVSTAMPGKMDQTYCYTLPPAGPNHYGDQMIQFSPLRQYASVPAPDSQKIESLSGLTGLRVRMTDLGEVPRLPGRALSRFYALKEMTVMGSCMCHGHANRCLPDASSTQVGGQCDCQHNTAGVNCEWCAELYNDLPWSPAEESNTHTCRRCECNNHAKSCRFNQAVYEASGRQSGGVCESCLHHTTGQHCEQCAPGYQPNPRSSMDQPDACTRCVCSAEGSLAGGQCDESAGSCRCKANVEGARCDRCKRGFYGMNASNPLGCSECSCPSDGSSSSLCDPVTGQCPCRAHFHGLTCDGCTVGRWKPVWASGCESCGCDPTNSLSDTCDQWTGQCKCRAGFGGRTCTECPDNTYGDPLLRCQPCICSAGGIVLGGCDKKTGVCVCRLGVTGPRCDMCSRGHCDSFPACETCPLCYFDLENRIGNLSLSLEKLSHRGPTTGQPTGLEPRIKALEAQLEHIRSSVPPTLSSSQLMNEAFSELNRLRDQMKKLDGAISPLKQVPGLDLQLDALQALLDGLVLQYNAKNSAFKNAVKPDHTGAFSAIKKAYDESTDAEKSVDASDKTVDQSEATRDDTKDLRNNVQPGNIRDLEAMDKLLASRPDLTPTAKQVCGSTRSAPCTPQSCEASGDLCPVGGVPPCGRGEKCVGALPLGKRAASDAAEVKSALGSLNDKIEQAEEQIKQSRDELEADLKDTRNVVKDLRDFLSAPKSNLRHVKEVSDWVLNAKLPLGLADLKRKLEDLKKLAAGLPDSADVLKQAGPQLDTARRLLQEAKDARDAAVGVKADVDGLLKGFDSVKGSLTDLSYRLQDSMDTIDDLNNNLTEASDQLTPAEEAIRELAPLPGRMRPQLDELKDLLDSGRGLARDATEEAEKAKTQADNAAEDLGTLEQQLEALRAAGANSSPSGGAQPAGDRIRKLQQDAGALAKDTGDLLKSLAGKADSLRRLQNDVLQKSQMLHGKDALLEGLLKELRNKAKSLSSCQG</sequence>
<evidence type="ECO:0000256" key="13">
    <source>
        <dbReference type="SAM" id="Coils"/>
    </source>
</evidence>
<comment type="caution">
    <text evidence="17">The sequence shown here is derived from an EMBL/GenBank/DDBJ whole genome shotgun (WGS) entry which is preliminary data.</text>
</comment>
<dbReference type="PRINTS" id="PR00011">
    <property type="entry name" value="EGFLAMININ"/>
</dbReference>
<feature type="disulfide bond" evidence="12">
    <location>
        <begin position="381"/>
        <end position="398"/>
    </location>
</feature>
<feature type="domain" description="Laminin EGF-like" evidence="15">
    <location>
        <begin position="264"/>
        <end position="326"/>
    </location>
</feature>
<dbReference type="FunFam" id="2.10.25.10:FF:000084">
    <property type="entry name" value="Laminin subunit alpha 3"/>
    <property type="match status" value="1"/>
</dbReference>
<keyword evidence="10" id="KW-0325">Glycoprotein</keyword>
<protein>
    <recommendedName>
        <fullName evidence="19">Laminin subunit beta-3</fullName>
    </recommendedName>
</protein>
<dbReference type="InterPro" id="IPR002049">
    <property type="entry name" value="LE_dom"/>
</dbReference>
<keyword evidence="7" id="KW-0130">Cell adhesion</keyword>
<feature type="region of interest" description="Disordered" evidence="14">
    <location>
        <begin position="973"/>
        <end position="992"/>
    </location>
</feature>
<proteinExistence type="predicted"/>
<evidence type="ECO:0000256" key="12">
    <source>
        <dbReference type="PROSITE-ProRule" id="PRU00460"/>
    </source>
</evidence>
<dbReference type="GO" id="GO:0009888">
    <property type="term" value="P:tissue development"/>
    <property type="evidence" value="ECO:0007669"/>
    <property type="project" value="TreeGrafter"/>
</dbReference>
<dbReference type="PROSITE" id="PS01248">
    <property type="entry name" value="EGF_LAM_1"/>
    <property type="match status" value="2"/>
</dbReference>
<dbReference type="GO" id="GO:0009887">
    <property type="term" value="P:animal organ morphogenesis"/>
    <property type="evidence" value="ECO:0007669"/>
    <property type="project" value="TreeGrafter"/>
</dbReference>
<evidence type="ECO:0000256" key="7">
    <source>
        <dbReference type="ARBA" id="ARBA00022889"/>
    </source>
</evidence>
<feature type="domain" description="Laminin EGF-like" evidence="15">
    <location>
        <begin position="428"/>
        <end position="475"/>
    </location>
</feature>
<dbReference type="PANTHER" id="PTHR10574:SF268">
    <property type="entry name" value="LAMININ SUBUNIT BETA-3"/>
    <property type="match status" value="1"/>
</dbReference>
<feature type="domain" description="Laminin EGF-like" evidence="15">
    <location>
        <begin position="379"/>
        <end position="427"/>
    </location>
</feature>
<dbReference type="SMART" id="SM00180">
    <property type="entry name" value="EGF_Lam"/>
    <property type="match status" value="6"/>
</dbReference>
<dbReference type="Pfam" id="PF24973">
    <property type="entry name" value="EGF_LMN_ATRN"/>
    <property type="match status" value="1"/>
</dbReference>
<evidence type="ECO:0008006" key="19">
    <source>
        <dbReference type="Google" id="ProtNLM"/>
    </source>
</evidence>
<feature type="domain" description="Laminin EGF-like" evidence="15">
    <location>
        <begin position="327"/>
        <end position="378"/>
    </location>
</feature>
<keyword evidence="4" id="KW-0732">Signal</keyword>
<dbReference type="InterPro" id="IPR050440">
    <property type="entry name" value="Laminin/Netrin_ECM"/>
</dbReference>
<keyword evidence="5" id="KW-0677">Repeat</keyword>
<dbReference type="Proteomes" id="UP001148018">
    <property type="component" value="Unassembled WGS sequence"/>
</dbReference>
<dbReference type="CDD" id="cd00055">
    <property type="entry name" value="EGF_Lam"/>
    <property type="match status" value="6"/>
</dbReference>
<feature type="domain" description="Laminin N-terminal" evidence="16">
    <location>
        <begin position="1"/>
        <end position="204"/>
    </location>
</feature>
<feature type="coiled-coil region" evidence="13">
    <location>
        <begin position="918"/>
        <end position="945"/>
    </location>
</feature>
<accession>A0A9Q0E8W1</accession>
<evidence type="ECO:0000256" key="10">
    <source>
        <dbReference type="ARBA" id="ARBA00023180"/>
    </source>
</evidence>
<keyword evidence="11 12" id="KW-0424">Laminin EGF-like domain</keyword>
<evidence type="ECO:0000313" key="18">
    <source>
        <dbReference type="Proteomes" id="UP001148018"/>
    </source>
</evidence>
<feature type="compositionally biased region" description="Basic and acidic residues" evidence="14">
    <location>
        <begin position="663"/>
        <end position="690"/>
    </location>
</feature>
<evidence type="ECO:0000256" key="14">
    <source>
        <dbReference type="SAM" id="MobiDB-lite"/>
    </source>
</evidence>
<evidence type="ECO:0000313" key="17">
    <source>
        <dbReference type="EMBL" id="KAJ3601988.1"/>
    </source>
</evidence>
<keyword evidence="8 13" id="KW-0175">Coiled coil</keyword>
<evidence type="ECO:0000256" key="4">
    <source>
        <dbReference type="ARBA" id="ARBA00022729"/>
    </source>
</evidence>
<gene>
    <name evidence="17" type="ORF">NHX12_029749</name>
</gene>
<dbReference type="FunFam" id="2.10.25.10:FF:000082">
    <property type="entry name" value="Laminin subunit alpha 1"/>
    <property type="match status" value="1"/>
</dbReference>
<organism evidence="17 18">
    <name type="scientific">Muraenolepis orangiensis</name>
    <name type="common">Patagonian moray cod</name>
    <dbReference type="NCBI Taxonomy" id="630683"/>
    <lineage>
        <taxon>Eukaryota</taxon>
        <taxon>Metazoa</taxon>
        <taxon>Chordata</taxon>
        <taxon>Craniata</taxon>
        <taxon>Vertebrata</taxon>
        <taxon>Euteleostomi</taxon>
        <taxon>Actinopterygii</taxon>
        <taxon>Neopterygii</taxon>
        <taxon>Teleostei</taxon>
        <taxon>Neoteleostei</taxon>
        <taxon>Acanthomorphata</taxon>
        <taxon>Zeiogadaria</taxon>
        <taxon>Gadariae</taxon>
        <taxon>Gadiformes</taxon>
        <taxon>Muraenolepidoidei</taxon>
        <taxon>Muraenolepididae</taxon>
        <taxon>Muraenolepis</taxon>
    </lineage>
</organism>
<evidence type="ECO:0000256" key="9">
    <source>
        <dbReference type="ARBA" id="ARBA00023157"/>
    </source>
</evidence>
<feature type="disulfide bond" evidence="12">
    <location>
        <begin position="379"/>
        <end position="391"/>
    </location>
</feature>
<evidence type="ECO:0000256" key="1">
    <source>
        <dbReference type="ARBA" id="ARBA00004302"/>
    </source>
</evidence>
<dbReference type="SUPFAM" id="SSF57196">
    <property type="entry name" value="EGF/Laminin"/>
    <property type="match status" value="5"/>
</dbReference>
<evidence type="ECO:0000256" key="2">
    <source>
        <dbReference type="ARBA" id="ARBA00022525"/>
    </source>
</evidence>
<keyword evidence="2" id="KW-0964">Secreted</keyword>
<evidence type="ECO:0000259" key="15">
    <source>
        <dbReference type="PROSITE" id="PS50027"/>
    </source>
</evidence>
<comment type="caution">
    <text evidence="12">Lacks conserved residue(s) required for the propagation of feature annotation.</text>
</comment>
<keyword evidence="3" id="KW-0272">Extracellular matrix</keyword>
<dbReference type="Gene3D" id="2.60.120.260">
    <property type="entry name" value="Galactose-binding domain-like"/>
    <property type="match status" value="1"/>
</dbReference>
<dbReference type="Pfam" id="PF00053">
    <property type="entry name" value="EGF_laminin"/>
    <property type="match status" value="5"/>
</dbReference>
<evidence type="ECO:0000256" key="3">
    <source>
        <dbReference type="ARBA" id="ARBA00022530"/>
    </source>
</evidence>
<keyword evidence="9 12" id="KW-1015">Disulfide bond</keyword>
<keyword evidence="18" id="KW-1185">Reference proteome</keyword>
<dbReference type="GO" id="GO:0016477">
    <property type="term" value="P:cell migration"/>
    <property type="evidence" value="ECO:0007669"/>
    <property type="project" value="TreeGrafter"/>
</dbReference>
<keyword evidence="6" id="KW-0084">Basement membrane</keyword>
<evidence type="ECO:0000256" key="5">
    <source>
        <dbReference type="ARBA" id="ARBA00022737"/>
    </source>
</evidence>